<comment type="caution">
    <text evidence="2">The sequence shown here is derived from an EMBL/GenBank/DDBJ whole genome shotgun (WGS) entry which is preliminary data.</text>
</comment>
<accession>A0A8S0Z6A4</accession>
<feature type="region of interest" description="Disordered" evidence="1">
    <location>
        <begin position="53"/>
        <end position="78"/>
    </location>
</feature>
<dbReference type="AlphaFoldDB" id="A0A8S0Z6A4"/>
<feature type="compositionally biased region" description="Basic and acidic residues" evidence="1">
    <location>
        <begin position="132"/>
        <end position="149"/>
    </location>
</feature>
<proteinExistence type="predicted"/>
<sequence>MSPCGLFRPQQNIANIGGRPTGKWPFAGCQPTPPGPSQAPGPLACVQCGGEHAAHACPRPKDQPPTWANCKGPYPASSAECPAYKREARNKKVGLILKTGPPNTIAHPNTVDDSALAKLMAEANAVPSTTKAGEEETKKDPERDQRVRAGEINTSGLLQSLPSNG</sequence>
<feature type="compositionally biased region" description="Polar residues" evidence="1">
    <location>
        <begin position="152"/>
        <end position="165"/>
    </location>
</feature>
<name>A0A8S0Z6A4_ARCPL</name>
<feature type="region of interest" description="Disordered" evidence="1">
    <location>
        <begin position="1"/>
        <end position="41"/>
    </location>
</feature>
<feature type="region of interest" description="Disordered" evidence="1">
    <location>
        <begin position="123"/>
        <end position="165"/>
    </location>
</feature>
<reference evidence="2 3" key="1">
    <citation type="submission" date="2020-04" db="EMBL/GenBank/DDBJ databases">
        <authorList>
            <person name="Wallbank WR R."/>
            <person name="Pardo Diaz C."/>
            <person name="Kozak K."/>
            <person name="Martin S."/>
            <person name="Jiggins C."/>
            <person name="Moest M."/>
            <person name="Warren A I."/>
            <person name="Byers J.R.P. K."/>
            <person name="Montejo-Kovacevich G."/>
            <person name="Yen C E."/>
        </authorList>
    </citation>
    <scope>NUCLEOTIDE SEQUENCE [LARGE SCALE GENOMIC DNA]</scope>
</reference>
<dbReference type="EMBL" id="CADEBD010000279">
    <property type="protein sequence ID" value="CAB3227775.1"/>
    <property type="molecule type" value="Genomic_DNA"/>
</dbReference>
<evidence type="ECO:0000313" key="2">
    <source>
        <dbReference type="EMBL" id="CAB3227775.1"/>
    </source>
</evidence>
<evidence type="ECO:0000256" key="1">
    <source>
        <dbReference type="SAM" id="MobiDB-lite"/>
    </source>
</evidence>
<organism evidence="2 3">
    <name type="scientific">Arctia plantaginis</name>
    <name type="common">Wood tiger moth</name>
    <name type="synonym">Phalaena plantaginis</name>
    <dbReference type="NCBI Taxonomy" id="874455"/>
    <lineage>
        <taxon>Eukaryota</taxon>
        <taxon>Metazoa</taxon>
        <taxon>Ecdysozoa</taxon>
        <taxon>Arthropoda</taxon>
        <taxon>Hexapoda</taxon>
        <taxon>Insecta</taxon>
        <taxon>Pterygota</taxon>
        <taxon>Neoptera</taxon>
        <taxon>Endopterygota</taxon>
        <taxon>Lepidoptera</taxon>
        <taxon>Glossata</taxon>
        <taxon>Ditrysia</taxon>
        <taxon>Noctuoidea</taxon>
        <taxon>Erebidae</taxon>
        <taxon>Arctiinae</taxon>
        <taxon>Arctia</taxon>
    </lineage>
</organism>
<gene>
    <name evidence="2" type="ORF">APLA_LOCUS3257</name>
</gene>
<protein>
    <submittedName>
        <fullName evidence="2">Uncharacterized protein</fullName>
    </submittedName>
</protein>
<evidence type="ECO:0000313" key="3">
    <source>
        <dbReference type="Proteomes" id="UP000494256"/>
    </source>
</evidence>
<dbReference type="Proteomes" id="UP000494256">
    <property type="component" value="Unassembled WGS sequence"/>
</dbReference>
<dbReference type="OrthoDB" id="63267at2759"/>